<keyword evidence="3 6" id="KW-0812">Transmembrane</keyword>
<dbReference type="InterPro" id="IPR037272">
    <property type="entry name" value="SNS_sf"/>
</dbReference>
<name>A0A5C8ETT5_BRAPL</name>
<evidence type="ECO:0000256" key="1">
    <source>
        <dbReference type="ARBA" id="ARBA00004141"/>
    </source>
</evidence>
<feature type="transmembrane region" description="Helical" evidence="7">
    <location>
        <begin position="41"/>
        <end position="61"/>
    </location>
</feature>
<dbReference type="PRINTS" id="PR00176">
    <property type="entry name" value="NANEUSMPORT"/>
</dbReference>
<reference evidence="8 9" key="1">
    <citation type="journal article" date="1992" name="Lakartidningen">
        <title>[Penicillin V and not amoxicillin is the first choice preparation in acute otitis].</title>
        <authorList>
            <person name="Kamme C."/>
            <person name="Lundgren K."/>
            <person name="Prellner K."/>
        </authorList>
    </citation>
    <scope>NUCLEOTIDE SEQUENCE [LARGE SCALE GENOMIC DNA]</scope>
    <source>
        <strain evidence="8 9">PC5538III-hc</strain>
    </source>
</reference>
<feature type="transmembrane region" description="Helical" evidence="7">
    <location>
        <begin position="260"/>
        <end position="284"/>
    </location>
</feature>
<dbReference type="Pfam" id="PF00209">
    <property type="entry name" value="SNF"/>
    <property type="match status" value="2"/>
</dbReference>
<dbReference type="EMBL" id="SAXY01000045">
    <property type="protein sequence ID" value="TXJ41206.1"/>
    <property type="molecule type" value="Genomic_DNA"/>
</dbReference>
<evidence type="ECO:0000256" key="7">
    <source>
        <dbReference type="SAM" id="Phobius"/>
    </source>
</evidence>
<dbReference type="CDD" id="cd10336">
    <property type="entry name" value="SLC6sbd_Tyt1-Like"/>
    <property type="match status" value="1"/>
</dbReference>
<keyword evidence="6" id="KW-0769">Symport</keyword>
<comment type="caution">
    <text evidence="8">The sequence shown here is derived from an EMBL/GenBank/DDBJ whole genome shotgun (WGS) entry which is preliminary data.</text>
</comment>
<feature type="transmembrane region" description="Helical" evidence="7">
    <location>
        <begin position="12"/>
        <end position="29"/>
    </location>
</feature>
<dbReference type="NCBIfam" id="NF037979">
    <property type="entry name" value="Na_transp"/>
    <property type="match status" value="1"/>
</dbReference>
<dbReference type="PROSITE" id="PS50267">
    <property type="entry name" value="NA_NEUROTRAN_SYMP_3"/>
    <property type="match status" value="1"/>
</dbReference>
<keyword evidence="4 7" id="KW-1133">Transmembrane helix</keyword>
<gene>
    <name evidence="8" type="ORF">EPJ72_07285</name>
</gene>
<evidence type="ECO:0000256" key="6">
    <source>
        <dbReference type="RuleBase" id="RU003732"/>
    </source>
</evidence>
<dbReference type="PANTHER" id="PTHR42948">
    <property type="entry name" value="TRANSPORTER"/>
    <property type="match status" value="1"/>
</dbReference>
<evidence type="ECO:0000256" key="3">
    <source>
        <dbReference type="ARBA" id="ARBA00022692"/>
    </source>
</evidence>
<dbReference type="InterPro" id="IPR047218">
    <property type="entry name" value="YocR/YhdH-like"/>
</dbReference>
<dbReference type="GO" id="GO:0016020">
    <property type="term" value="C:membrane"/>
    <property type="evidence" value="ECO:0007669"/>
    <property type="project" value="UniProtKB-SubCell"/>
</dbReference>
<dbReference type="InterPro" id="IPR000175">
    <property type="entry name" value="Na/ntran_symport"/>
</dbReference>
<evidence type="ECO:0000313" key="9">
    <source>
        <dbReference type="Proteomes" id="UP000323176"/>
    </source>
</evidence>
<evidence type="ECO:0000313" key="8">
    <source>
        <dbReference type="EMBL" id="TXJ41206.1"/>
    </source>
</evidence>
<sequence length="460" mass="50726">MDIKRERLSSRLGFLLVSAGCAIGLGNIWRFPYITGKYGGAAFVIIYIISLLVVGIPILIMEFSIGRAGQRDIAGSYKVLEKKGYKWHIIGYVQIIGCLILMMFYTTVAGWSIIYAFYMLVGKVDNLSAEGVGELFGATLASPYISVIGLFVTVLLATIICFIGLQKGVEKYSKFMMSSLFVIVVILIIRSVTLPNAIEGVKFYLLPDLGKMFDGGIKNFFEVVYAAVGQAFFTLGIGIGSMTIFGSYIGKERTITNETLIIVVLDTLIAFLSGLVIFPASFAFGVNPGEGPGLAFVTLPNIFNSMPLSRFWGVLFFVFLSMAALTTVITVFENLIAFTMSEFNLKRNISSVIVGIVVFVLGSTTALGFNVLSFIQPMGKGSSFLDLYDFIVTYNLVELGGIYIIVFCVSKYGWGWNNFIKEADMGMGIKFPQFTRVYITYILPLIIFIIFIINYVVKFS</sequence>
<feature type="transmembrane region" description="Helical" evidence="7">
    <location>
        <begin position="141"/>
        <end position="165"/>
    </location>
</feature>
<feature type="transmembrane region" description="Helical" evidence="7">
    <location>
        <begin position="223"/>
        <end position="248"/>
    </location>
</feature>
<keyword evidence="2 6" id="KW-0813">Transport</keyword>
<accession>A0A5C8ETT5</accession>
<dbReference type="GO" id="GO:0015293">
    <property type="term" value="F:symporter activity"/>
    <property type="evidence" value="ECO:0007669"/>
    <property type="project" value="UniProtKB-KW"/>
</dbReference>
<feature type="transmembrane region" description="Helical" evidence="7">
    <location>
        <begin position="177"/>
        <end position="198"/>
    </location>
</feature>
<comment type="subcellular location">
    <subcellularLocation>
        <location evidence="1">Membrane</location>
        <topology evidence="1">Multi-pass membrane protein</topology>
    </subcellularLocation>
</comment>
<feature type="transmembrane region" description="Helical" evidence="7">
    <location>
        <begin position="352"/>
        <end position="372"/>
    </location>
</feature>
<proteinExistence type="inferred from homology"/>
<feature type="transmembrane region" description="Helical" evidence="7">
    <location>
        <begin position="435"/>
        <end position="457"/>
    </location>
</feature>
<feature type="transmembrane region" description="Helical" evidence="7">
    <location>
        <begin position="92"/>
        <end position="121"/>
    </location>
</feature>
<keyword evidence="5 7" id="KW-0472">Membrane</keyword>
<dbReference type="SUPFAM" id="SSF161070">
    <property type="entry name" value="SNF-like"/>
    <property type="match status" value="1"/>
</dbReference>
<dbReference type="Proteomes" id="UP000323176">
    <property type="component" value="Unassembled WGS sequence"/>
</dbReference>
<dbReference type="OrthoDB" id="9762833at2"/>
<dbReference type="AlphaFoldDB" id="A0A5C8ETT5"/>
<evidence type="ECO:0000256" key="2">
    <source>
        <dbReference type="ARBA" id="ARBA00022448"/>
    </source>
</evidence>
<comment type="similarity">
    <text evidence="6">Belongs to the sodium:neurotransmitter symporter (SNF) (TC 2.A.22) family.</text>
</comment>
<organism evidence="8 9">
    <name type="scientific">Brachyspira pilosicoli</name>
    <name type="common">Serpulina pilosicoli</name>
    <dbReference type="NCBI Taxonomy" id="52584"/>
    <lineage>
        <taxon>Bacteria</taxon>
        <taxon>Pseudomonadati</taxon>
        <taxon>Spirochaetota</taxon>
        <taxon>Spirochaetia</taxon>
        <taxon>Brachyspirales</taxon>
        <taxon>Brachyspiraceae</taxon>
        <taxon>Brachyspira</taxon>
    </lineage>
</organism>
<protein>
    <recommendedName>
        <fullName evidence="6">Transporter</fullName>
    </recommendedName>
</protein>
<evidence type="ECO:0000256" key="5">
    <source>
        <dbReference type="ARBA" id="ARBA00023136"/>
    </source>
</evidence>
<dbReference type="PANTHER" id="PTHR42948:SF1">
    <property type="entry name" value="TRANSPORTER"/>
    <property type="match status" value="1"/>
</dbReference>
<dbReference type="PROSITE" id="PS00610">
    <property type="entry name" value="NA_NEUROTRAN_SYMP_1"/>
    <property type="match status" value="1"/>
</dbReference>
<feature type="transmembrane region" description="Helical" evidence="7">
    <location>
        <begin position="392"/>
        <end position="414"/>
    </location>
</feature>
<feature type="transmembrane region" description="Helical" evidence="7">
    <location>
        <begin position="311"/>
        <end position="332"/>
    </location>
</feature>
<evidence type="ECO:0000256" key="4">
    <source>
        <dbReference type="ARBA" id="ARBA00022989"/>
    </source>
</evidence>